<evidence type="ECO:0000313" key="2">
    <source>
        <dbReference type="Proteomes" id="UP000887159"/>
    </source>
</evidence>
<dbReference type="Proteomes" id="UP000887159">
    <property type="component" value="Unassembled WGS sequence"/>
</dbReference>
<name>A0A8X6S657_TRICX</name>
<organism evidence="1 2">
    <name type="scientific">Trichonephila clavipes</name>
    <name type="common">Golden silk orbweaver</name>
    <name type="synonym">Nephila clavipes</name>
    <dbReference type="NCBI Taxonomy" id="2585209"/>
    <lineage>
        <taxon>Eukaryota</taxon>
        <taxon>Metazoa</taxon>
        <taxon>Ecdysozoa</taxon>
        <taxon>Arthropoda</taxon>
        <taxon>Chelicerata</taxon>
        <taxon>Arachnida</taxon>
        <taxon>Araneae</taxon>
        <taxon>Araneomorphae</taxon>
        <taxon>Entelegynae</taxon>
        <taxon>Araneoidea</taxon>
        <taxon>Nephilidae</taxon>
        <taxon>Trichonephila</taxon>
    </lineage>
</organism>
<keyword evidence="2" id="KW-1185">Reference proteome</keyword>
<proteinExistence type="predicted"/>
<dbReference type="AlphaFoldDB" id="A0A8X6S657"/>
<protein>
    <submittedName>
        <fullName evidence="1">Tigger transposable element-derived protein 1</fullName>
    </submittedName>
</protein>
<reference evidence="1" key="1">
    <citation type="submission" date="2020-08" db="EMBL/GenBank/DDBJ databases">
        <title>Multicomponent nature underlies the extraordinary mechanical properties of spider dragline silk.</title>
        <authorList>
            <person name="Kono N."/>
            <person name="Nakamura H."/>
            <person name="Mori M."/>
            <person name="Yoshida Y."/>
            <person name="Ohtoshi R."/>
            <person name="Malay A.D."/>
            <person name="Moran D.A.P."/>
            <person name="Tomita M."/>
            <person name="Numata K."/>
            <person name="Arakawa K."/>
        </authorList>
    </citation>
    <scope>NUCLEOTIDE SEQUENCE</scope>
</reference>
<evidence type="ECO:0000313" key="1">
    <source>
        <dbReference type="EMBL" id="GFY01203.1"/>
    </source>
</evidence>
<dbReference type="EMBL" id="BMAU01021225">
    <property type="protein sequence ID" value="GFY01203.1"/>
    <property type="molecule type" value="Genomic_DNA"/>
</dbReference>
<accession>A0A8X6S657</accession>
<sequence length="119" mass="13975">MDSDVVQELEDSHNEELTTDELIEMHELEQDIEELGSLNPVQLEDRMTFGNWTEDLSLIEKGSNFKKINTPTKRVFFQQKRDKKLLACNEEILKVKKLYDEIYSVKKVFTHIDQILVSS</sequence>
<gene>
    <name evidence="1" type="primary">TIGD1</name>
    <name evidence="1" type="ORF">TNCV_5076701</name>
</gene>
<comment type="caution">
    <text evidence="1">The sequence shown here is derived from an EMBL/GenBank/DDBJ whole genome shotgun (WGS) entry which is preliminary data.</text>
</comment>